<dbReference type="EMBL" id="MNCJ02000332">
    <property type="protein sequence ID" value="KAF5754351.1"/>
    <property type="molecule type" value="Genomic_DNA"/>
</dbReference>
<reference evidence="1" key="1">
    <citation type="journal article" date="2017" name="Nature">
        <title>The sunflower genome provides insights into oil metabolism, flowering and Asterid evolution.</title>
        <authorList>
            <person name="Badouin H."/>
            <person name="Gouzy J."/>
            <person name="Grassa C.J."/>
            <person name="Murat F."/>
            <person name="Staton S.E."/>
            <person name="Cottret L."/>
            <person name="Lelandais-Briere C."/>
            <person name="Owens G.L."/>
            <person name="Carrere S."/>
            <person name="Mayjonade B."/>
            <person name="Legrand L."/>
            <person name="Gill N."/>
            <person name="Kane N.C."/>
            <person name="Bowers J.E."/>
            <person name="Hubner S."/>
            <person name="Bellec A."/>
            <person name="Berard A."/>
            <person name="Berges H."/>
            <person name="Blanchet N."/>
            <person name="Boniface M.C."/>
            <person name="Brunel D."/>
            <person name="Catrice O."/>
            <person name="Chaidir N."/>
            <person name="Claudel C."/>
            <person name="Donnadieu C."/>
            <person name="Faraut T."/>
            <person name="Fievet G."/>
            <person name="Helmstetter N."/>
            <person name="King M."/>
            <person name="Knapp S.J."/>
            <person name="Lai Z."/>
            <person name="Le Paslier M.C."/>
            <person name="Lippi Y."/>
            <person name="Lorenzon L."/>
            <person name="Mandel J.R."/>
            <person name="Marage G."/>
            <person name="Marchand G."/>
            <person name="Marquand E."/>
            <person name="Bret-Mestries E."/>
            <person name="Morien E."/>
            <person name="Nambeesan S."/>
            <person name="Nguyen T."/>
            <person name="Pegot-Espagnet P."/>
            <person name="Pouilly N."/>
            <person name="Raftis F."/>
            <person name="Sallet E."/>
            <person name="Schiex T."/>
            <person name="Thomas J."/>
            <person name="Vandecasteele C."/>
            <person name="Vares D."/>
            <person name="Vear F."/>
            <person name="Vautrin S."/>
            <person name="Crespi M."/>
            <person name="Mangin B."/>
            <person name="Burke J.M."/>
            <person name="Salse J."/>
            <person name="Munos S."/>
            <person name="Vincourt P."/>
            <person name="Rieseberg L.H."/>
            <person name="Langlade N.B."/>
        </authorList>
    </citation>
    <scope>NUCLEOTIDE SEQUENCE</scope>
    <source>
        <tissue evidence="1">Leaves</tissue>
    </source>
</reference>
<dbReference type="Proteomes" id="UP000215914">
    <property type="component" value="Unassembled WGS sequence"/>
</dbReference>
<comment type="caution">
    <text evidence="1">The sequence shown here is derived from an EMBL/GenBank/DDBJ whole genome shotgun (WGS) entry which is preliminary data.</text>
</comment>
<evidence type="ECO:0000313" key="2">
    <source>
        <dbReference type="Proteomes" id="UP000215914"/>
    </source>
</evidence>
<evidence type="ECO:0000313" key="1">
    <source>
        <dbReference type="EMBL" id="KAF5754351.1"/>
    </source>
</evidence>
<organism evidence="1 2">
    <name type="scientific">Helianthus annuus</name>
    <name type="common">Common sunflower</name>
    <dbReference type="NCBI Taxonomy" id="4232"/>
    <lineage>
        <taxon>Eukaryota</taxon>
        <taxon>Viridiplantae</taxon>
        <taxon>Streptophyta</taxon>
        <taxon>Embryophyta</taxon>
        <taxon>Tracheophyta</taxon>
        <taxon>Spermatophyta</taxon>
        <taxon>Magnoliopsida</taxon>
        <taxon>eudicotyledons</taxon>
        <taxon>Gunneridae</taxon>
        <taxon>Pentapetalae</taxon>
        <taxon>asterids</taxon>
        <taxon>campanulids</taxon>
        <taxon>Asterales</taxon>
        <taxon>Asteraceae</taxon>
        <taxon>Asteroideae</taxon>
        <taxon>Heliantheae alliance</taxon>
        <taxon>Heliantheae</taxon>
        <taxon>Helianthus</taxon>
    </lineage>
</organism>
<name>A0A9K3DFC9_HELAN</name>
<dbReference type="Gramene" id="mRNA:HanXRQr2_Chr17g0790171">
    <property type="protein sequence ID" value="mRNA:HanXRQr2_Chr17g0790171"/>
    <property type="gene ID" value="HanXRQr2_Chr17g0790171"/>
</dbReference>
<gene>
    <name evidence="1" type="ORF">HanXRQr2_Chr17g0790171</name>
</gene>
<proteinExistence type="predicted"/>
<protein>
    <submittedName>
        <fullName evidence="1">Uncharacterized protein</fullName>
    </submittedName>
</protein>
<reference evidence="1" key="2">
    <citation type="submission" date="2020-06" db="EMBL/GenBank/DDBJ databases">
        <title>Helianthus annuus Genome sequencing and assembly Release 2.</title>
        <authorList>
            <person name="Gouzy J."/>
            <person name="Langlade N."/>
            <person name="Munos S."/>
        </authorList>
    </citation>
    <scope>NUCLEOTIDE SEQUENCE</scope>
    <source>
        <tissue evidence="1">Leaves</tissue>
    </source>
</reference>
<accession>A0A9K3DFC9</accession>
<keyword evidence="2" id="KW-1185">Reference proteome</keyword>
<sequence>MYGVSLSGVDEDLAIGSSHGDGSVRFDEDVDEDEGVNCQGFCFVCWL</sequence>
<dbReference type="AlphaFoldDB" id="A0A9K3DFC9"/>